<feature type="region of interest" description="Disordered" evidence="1">
    <location>
        <begin position="1"/>
        <end position="24"/>
    </location>
</feature>
<feature type="region of interest" description="Disordered" evidence="1">
    <location>
        <begin position="58"/>
        <end position="166"/>
    </location>
</feature>
<reference evidence="3" key="2">
    <citation type="submission" date="2020-11" db="EMBL/GenBank/DDBJ databases">
        <authorList>
            <consortium name="DOE Joint Genome Institute"/>
            <person name="Kuo A."/>
            <person name="Miyauchi S."/>
            <person name="Kiss E."/>
            <person name="Drula E."/>
            <person name="Kohler A."/>
            <person name="Sanchez-Garcia M."/>
            <person name="Andreopoulos B."/>
            <person name="Barry K.W."/>
            <person name="Bonito G."/>
            <person name="Buee M."/>
            <person name="Carver A."/>
            <person name="Chen C."/>
            <person name="Cichocki N."/>
            <person name="Clum A."/>
            <person name="Culley D."/>
            <person name="Crous P.W."/>
            <person name="Fauchery L."/>
            <person name="Girlanda M."/>
            <person name="Hayes R."/>
            <person name="Keri Z."/>
            <person name="Labutti K."/>
            <person name="Lipzen A."/>
            <person name="Lombard V."/>
            <person name="Magnuson J."/>
            <person name="Maillard F."/>
            <person name="Morin E."/>
            <person name="Murat C."/>
            <person name="Nolan M."/>
            <person name="Ohm R."/>
            <person name="Pangilinan J."/>
            <person name="Pereira M."/>
            <person name="Perotto S."/>
            <person name="Peter M."/>
            <person name="Riley R."/>
            <person name="Sitrit Y."/>
            <person name="Stielow B."/>
            <person name="Szollosi G."/>
            <person name="Zifcakova L."/>
            <person name="Stursova M."/>
            <person name="Spatafora J.W."/>
            <person name="Tedersoo L."/>
            <person name="Vaario L.-M."/>
            <person name="Yamada A."/>
            <person name="Yan M."/>
            <person name="Wang P."/>
            <person name="Xu J."/>
            <person name="Bruns T."/>
            <person name="Baldrian P."/>
            <person name="Vilgalys R."/>
            <person name="Henrissat B."/>
            <person name="Grigoriev I.V."/>
            <person name="Hibbett D."/>
            <person name="Nagy L.G."/>
            <person name="Martin F.M."/>
        </authorList>
    </citation>
    <scope>NUCLEOTIDE SEQUENCE</scope>
    <source>
        <strain evidence="3">UH-Tt-Lm1</strain>
    </source>
</reference>
<feature type="compositionally biased region" description="Polar residues" evidence="1">
    <location>
        <begin position="360"/>
        <end position="377"/>
    </location>
</feature>
<dbReference type="PROSITE" id="PS00036">
    <property type="entry name" value="BZIP_BASIC"/>
    <property type="match status" value="1"/>
</dbReference>
<dbReference type="EMBL" id="WIUZ02000006">
    <property type="protein sequence ID" value="KAF9785868.1"/>
    <property type="molecule type" value="Genomic_DNA"/>
</dbReference>
<name>A0A9P6HI21_9AGAM</name>
<evidence type="ECO:0000313" key="3">
    <source>
        <dbReference type="EMBL" id="KAF9785868.1"/>
    </source>
</evidence>
<dbReference type="AlphaFoldDB" id="A0A9P6HI21"/>
<evidence type="ECO:0000259" key="2">
    <source>
        <dbReference type="PROSITE" id="PS00036"/>
    </source>
</evidence>
<dbReference type="InterPro" id="IPR004827">
    <property type="entry name" value="bZIP"/>
</dbReference>
<keyword evidence="4" id="KW-1185">Reference proteome</keyword>
<dbReference type="InterPro" id="IPR046347">
    <property type="entry name" value="bZIP_sf"/>
</dbReference>
<feature type="domain" description="BZIP" evidence="2">
    <location>
        <begin position="16"/>
        <end position="30"/>
    </location>
</feature>
<feature type="region of interest" description="Disordered" evidence="1">
    <location>
        <begin position="277"/>
        <end position="303"/>
    </location>
</feature>
<feature type="compositionally biased region" description="Polar residues" evidence="1">
    <location>
        <begin position="127"/>
        <end position="137"/>
    </location>
</feature>
<feature type="compositionally biased region" description="Low complexity" evidence="1">
    <location>
        <begin position="285"/>
        <end position="303"/>
    </location>
</feature>
<dbReference type="OrthoDB" id="2285533at2759"/>
<proteinExistence type="predicted"/>
<reference evidence="3" key="1">
    <citation type="journal article" date="2020" name="Nat. Commun.">
        <title>Large-scale genome sequencing of mycorrhizal fungi provides insights into the early evolution of symbiotic traits.</title>
        <authorList>
            <person name="Miyauchi S."/>
            <person name="Kiss E."/>
            <person name="Kuo A."/>
            <person name="Drula E."/>
            <person name="Kohler A."/>
            <person name="Sanchez-Garcia M."/>
            <person name="Morin E."/>
            <person name="Andreopoulos B."/>
            <person name="Barry K.W."/>
            <person name="Bonito G."/>
            <person name="Buee M."/>
            <person name="Carver A."/>
            <person name="Chen C."/>
            <person name="Cichocki N."/>
            <person name="Clum A."/>
            <person name="Culley D."/>
            <person name="Crous P.W."/>
            <person name="Fauchery L."/>
            <person name="Girlanda M."/>
            <person name="Hayes R.D."/>
            <person name="Keri Z."/>
            <person name="LaButti K."/>
            <person name="Lipzen A."/>
            <person name="Lombard V."/>
            <person name="Magnuson J."/>
            <person name="Maillard F."/>
            <person name="Murat C."/>
            <person name="Nolan M."/>
            <person name="Ohm R.A."/>
            <person name="Pangilinan J."/>
            <person name="Pereira M.F."/>
            <person name="Perotto S."/>
            <person name="Peter M."/>
            <person name="Pfister S."/>
            <person name="Riley R."/>
            <person name="Sitrit Y."/>
            <person name="Stielow J.B."/>
            <person name="Szollosi G."/>
            <person name="Zifcakova L."/>
            <person name="Stursova M."/>
            <person name="Spatafora J.W."/>
            <person name="Tedersoo L."/>
            <person name="Vaario L.M."/>
            <person name="Yamada A."/>
            <person name="Yan M."/>
            <person name="Wang P."/>
            <person name="Xu J."/>
            <person name="Bruns T."/>
            <person name="Baldrian P."/>
            <person name="Vilgalys R."/>
            <person name="Dunand C."/>
            <person name="Henrissat B."/>
            <person name="Grigoriev I.V."/>
            <person name="Hibbett D."/>
            <person name="Nagy L.G."/>
            <person name="Martin F.M."/>
        </authorList>
    </citation>
    <scope>NUCLEOTIDE SEQUENCE</scope>
    <source>
        <strain evidence="3">UH-Tt-Lm1</strain>
    </source>
</reference>
<evidence type="ECO:0000313" key="4">
    <source>
        <dbReference type="Proteomes" id="UP000736335"/>
    </source>
</evidence>
<feature type="region of interest" description="Disordered" evidence="1">
    <location>
        <begin position="459"/>
        <end position="481"/>
    </location>
</feature>
<dbReference type="SUPFAM" id="SSF57959">
    <property type="entry name" value="Leucine zipper domain"/>
    <property type="match status" value="1"/>
</dbReference>
<sequence length="481" mass="53303">MPPANPKSLSDDAAMRKKKNADAQAAFRARRANYIATLEEAVTNLESVVIQLQESCNDAKAQSTELRKENARLKSEAREREKFWRALWAQRKGHDPHPDDFSQTPYPSPSLSSTQSQPLPSPISPSHVSQYPDQNMSHRYPTARDANGQMGGGMHYPTHPQHEYQSRSPSITSYAGAETMDTRGSPIHTQQRLPKYGPYSPYDVEGNIRDPSWTQGMNQSPITHADPMNAGSTTPTHSPAFVEGPQSNLTSPEIPYLPRYEDQKMALSNLDTSTSYTFAPNRPLSPSASTTSSSSSTMTSPFQFPFPENPVPADRSDFNFRRHSTNGAELTLHGGTAHISVVSNDERYRMATSRRPTHAAESQNFPMMPPFNNTETASPDREKSEADSYHYTPHNVSRRPTNSRSRSPSPTNAPICSTLAVIKAQAFGALRRTRTRQKKGSEGAAKAAMEALEARGIGLGITKSNKRPRLEDEDDDEDYRP</sequence>
<dbReference type="Gene3D" id="1.20.5.170">
    <property type="match status" value="1"/>
</dbReference>
<feature type="region of interest" description="Disordered" evidence="1">
    <location>
        <begin position="350"/>
        <end position="416"/>
    </location>
</feature>
<gene>
    <name evidence="3" type="ORF">BJ322DRAFT_747010</name>
</gene>
<feature type="compositionally biased region" description="Basic and acidic residues" evidence="1">
    <location>
        <begin position="65"/>
        <end position="84"/>
    </location>
</feature>
<organism evidence="3 4">
    <name type="scientific">Thelephora terrestris</name>
    <dbReference type="NCBI Taxonomy" id="56493"/>
    <lineage>
        <taxon>Eukaryota</taxon>
        <taxon>Fungi</taxon>
        <taxon>Dikarya</taxon>
        <taxon>Basidiomycota</taxon>
        <taxon>Agaricomycotina</taxon>
        <taxon>Agaricomycetes</taxon>
        <taxon>Thelephorales</taxon>
        <taxon>Thelephoraceae</taxon>
        <taxon>Thelephora</taxon>
    </lineage>
</organism>
<accession>A0A9P6HI21</accession>
<feature type="compositionally biased region" description="Basic and acidic residues" evidence="1">
    <location>
        <begin position="378"/>
        <end position="388"/>
    </location>
</feature>
<dbReference type="GO" id="GO:0003700">
    <property type="term" value="F:DNA-binding transcription factor activity"/>
    <property type="evidence" value="ECO:0007669"/>
    <property type="project" value="InterPro"/>
</dbReference>
<dbReference type="Proteomes" id="UP000736335">
    <property type="component" value="Unassembled WGS sequence"/>
</dbReference>
<feature type="region of interest" description="Disordered" evidence="1">
    <location>
        <begin position="221"/>
        <end position="254"/>
    </location>
</feature>
<feature type="compositionally biased region" description="Low complexity" evidence="1">
    <location>
        <begin position="398"/>
        <end position="412"/>
    </location>
</feature>
<feature type="compositionally biased region" description="Low complexity" evidence="1">
    <location>
        <begin position="102"/>
        <end position="118"/>
    </location>
</feature>
<comment type="caution">
    <text evidence="3">The sequence shown here is derived from an EMBL/GenBank/DDBJ whole genome shotgun (WGS) entry which is preliminary data.</text>
</comment>
<evidence type="ECO:0000256" key="1">
    <source>
        <dbReference type="SAM" id="MobiDB-lite"/>
    </source>
</evidence>
<feature type="compositionally biased region" description="Acidic residues" evidence="1">
    <location>
        <begin position="471"/>
        <end position="481"/>
    </location>
</feature>
<protein>
    <recommendedName>
        <fullName evidence="2">BZIP domain-containing protein</fullName>
    </recommendedName>
</protein>